<protein>
    <submittedName>
        <fullName evidence="4">Endoglucanase</fullName>
    </submittedName>
</protein>
<dbReference type="Pfam" id="PF01670">
    <property type="entry name" value="Glyco_hydro_12"/>
    <property type="match status" value="1"/>
</dbReference>
<dbReference type="InterPro" id="IPR013320">
    <property type="entry name" value="ConA-like_dom_sf"/>
</dbReference>
<accession>A0A8K0S8C8</accession>
<dbReference type="SUPFAM" id="SSF49899">
    <property type="entry name" value="Concanavalin A-like lectins/glucanases"/>
    <property type="match status" value="1"/>
</dbReference>
<evidence type="ECO:0000313" key="5">
    <source>
        <dbReference type="Proteomes" id="UP000813444"/>
    </source>
</evidence>
<evidence type="ECO:0000313" key="4">
    <source>
        <dbReference type="EMBL" id="KAH7303365.1"/>
    </source>
</evidence>
<keyword evidence="2" id="KW-0378">Hydrolase</keyword>
<dbReference type="Proteomes" id="UP000813444">
    <property type="component" value="Unassembled WGS sequence"/>
</dbReference>
<proteinExistence type="inferred from homology"/>
<feature type="chain" id="PRO_5035468381" evidence="3">
    <location>
        <begin position="16"/>
        <end position="235"/>
    </location>
</feature>
<evidence type="ECO:0000256" key="2">
    <source>
        <dbReference type="RuleBase" id="RU361163"/>
    </source>
</evidence>
<dbReference type="EMBL" id="JAGPNK010000035">
    <property type="protein sequence ID" value="KAH7303365.1"/>
    <property type="molecule type" value="Genomic_DNA"/>
</dbReference>
<dbReference type="OrthoDB" id="89349at2759"/>
<comment type="caution">
    <text evidence="4">The sequence shown here is derived from an EMBL/GenBank/DDBJ whole genome shotgun (WGS) entry which is preliminary data.</text>
</comment>
<keyword evidence="5" id="KW-1185">Reference proteome</keyword>
<evidence type="ECO:0000256" key="1">
    <source>
        <dbReference type="ARBA" id="ARBA00005519"/>
    </source>
</evidence>
<gene>
    <name evidence="4" type="ORF">B0I35DRAFT_365054</name>
</gene>
<dbReference type="InterPro" id="IPR013319">
    <property type="entry name" value="GH11/12"/>
</dbReference>
<dbReference type="GO" id="GO:0008810">
    <property type="term" value="F:cellulase activity"/>
    <property type="evidence" value="ECO:0007669"/>
    <property type="project" value="InterPro"/>
</dbReference>
<dbReference type="AlphaFoldDB" id="A0A8K0S8C8"/>
<dbReference type="InterPro" id="IPR002594">
    <property type="entry name" value="GH12"/>
</dbReference>
<dbReference type="GO" id="GO:0000272">
    <property type="term" value="P:polysaccharide catabolic process"/>
    <property type="evidence" value="ECO:0007669"/>
    <property type="project" value="UniProtKB-KW"/>
</dbReference>
<name>A0A8K0S8C8_9HYPO</name>
<keyword evidence="2" id="KW-0624">Polysaccharide degradation</keyword>
<keyword evidence="2" id="KW-0119">Carbohydrate metabolism</keyword>
<keyword evidence="2" id="KW-0326">Glycosidase</keyword>
<dbReference type="PANTHER" id="PTHR34002">
    <property type="entry name" value="BLR1656 PROTEIN"/>
    <property type="match status" value="1"/>
</dbReference>
<sequence>MRTLVIIILLSLSYAQELCNQFGYYTDYGYEFNNNAWGLCSGHGSQCTYIDGSDYSGVAWHSTWSWSDGQSNVKAFPYSGRQLPIKQIVNQIYSLPSTALWSYAGTDIRANVAYDLFTSSNMDRPTSSGDYELMIWLGRIGTIWPIGQSVGSVTVEDMQWDLWVGYNGDMKVFTFVAPEQRHHYSGDILRYFDFISDTQDFPAESQYLLTFQFGSECFTGDGALFTCHNFWAEAH</sequence>
<dbReference type="PANTHER" id="PTHR34002:SF10">
    <property type="entry name" value="PUTATIVE-RELATED"/>
    <property type="match status" value="1"/>
</dbReference>
<comment type="similarity">
    <text evidence="1 2">Belongs to the glycosyl hydrolase 12 (cellulase H) family.</text>
</comment>
<reference evidence="4" key="1">
    <citation type="journal article" date="2021" name="Nat. Commun.">
        <title>Genetic determinants of endophytism in the Arabidopsis root mycobiome.</title>
        <authorList>
            <person name="Mesny F."/>
            <person name="Miyauchi S."/>
            <person name="Thiergart T."/>
            <person name="Pickel B."/>
            <person name="Atanasova L."/>
            <person name="Karlsson M."/>
            <person name="Huettel B."/>
            <person name="Barry K.W."/>
            <person name="Haridas S."/>
            <person name="Chen C."/>
            <person name="Bauer D."/>
            <person name="Andreopoulos W."/>
            <person name="Pangilinan J."/>
            <person name="LaButti K."/>
            <person name="Riley R."/>
            <person name="Lipzen A."/>
            <person name="Clum A."/>
            <person name="Drula E."/>
            <person name="Henrissat B."/>
            <person name="Kohler A."/>
            <person name="Grigoriev I.V."/>
            <person name="Martin F.M."/>
            <person name="Hacquard S."/>
        </authorList>
    </citation>
    <scope>NUCLEOTIDE SEQUENCE</scope>
    <source>
        <strain evidence="4">MPI-CAGE-CH-0235</strain>
    </source>
</reference>
<dbReference type="Gene3D" id="2.60.120.180">
    <property type="match status" value="1"/>
</dbReference>
<keyword evidence="3" id="KW-0732">Signal</keyword>
<organism evidence="4 5">
    <name type="scientific">Stachybotrys elegans</name>
    <dbReference type="NCBI Taxonomy" id="80388"/>
    <lineage>
        <taxon>Eukaryota</taxon>
        <taxon>Fungi</taxon>
        <taxon>Dikarya</taxon>
        <taxon>Ascomycota</taxon>
        <taxon>Pezizomycotina</taxon>
        <taxon>Sordariomycetes</taxon>
        <taxon>Hypocreomycetidae</taxon>
        <taxon>Hypocreales</taxon>
        <taxon>Stachybotryaceae</taxon>
        <taxon>Stachybotrys</taxon>
    </lineage>
</organism>
<feature type="signal peptide" evidence="3">
    <location>
        <begin position="1"/>
        <end position="15"/>
    </location>
</feature>
<evidence type="ECO:0000256" key="3">
    <source>
        <dbReference type="SAM" id="SignalP"/>
    </source>
</evidence>